<dbReference type="EMBL" id="RAWB01000136">
    <property type="protein sequence ID" value="RKH59339.1"/>
    <property type="molecule type" value="Genomic_DNA"/>
</dbReference>
<dbReference type="RefSeq" id="WP_120644087.1">
    <property type="nucleotide sequence ID" value="NZ_RAWB01000136.1"/>
</dbReference>
<comment type="caution">
    <text evidence="1">The sequence shown here is derived from an EMBL/GenBank/DDBJ whole genome shotgun (WGS) entry which is preliminary data.</text>
</comment>
<accession>A0A3A8PSR9</accession>
<dbReference type="AlphaFoldDB" id="A0A3A8PSR9"/>
<name>A0A3A8PSR9_9BACT</name>
<protein>
    <recommendedName>
        <fullName evidence="3">TonB C-terminal domain-containing protein</fullName>
    </recommendedName>
</protein>
<reference evidence="2" key="1">
    <citation type="submission" date="2018-09" db="EMBL/GenBank/DDBJ databases">
        <authorList>
            <person name="Livingstone P.G."/>
            <person name="Whitworth D.E."/>
        </authorList>
    </citation>
    <scope>NUCLEOTIDE SEQUENCE [LARGE SCALE GENOMIC DNA]</scope>
    <source>
        <strain evidence="2">CA051B</strain>
    </source>
</reference>
<keyword evidence="2" id="KW-1185">Reference proteome</keyword>
<gene>
    <name evidence="1" type="ORF">D7V93_15115</name>
</gene>
<sequence length="197" mass="21794">MTWRPQSFRWSALALLCAVSACGQRRSDPARVLEDPMRPAPVGAFAANTPPASTGDCTVRTAKSCFDQALTLLASDARGPERLRALSLMGKACDGQVKDACAWLYQHVKEPRRVRGGPPDDPVFQEAFQRWREGRKHHVRVTCRLVQGGVPQRCEVREATLPPDLLAQALASIQATRYVLPSLDGEPFECDWTIVIK</sequence>
<evidence type="ECO:0000313" key="2">
    <source>
        <dbReference type="Proteomes" id="UP000272888"/>
    </source>
</evidence>
<organism evidence="1 2">
    <name type="scientific">Corallococcus llansteffanensis</name>
    <dbReference type="NCBI Taxonomy" id="2316731"/>
    <lineage>
        <taxon>Bacteria</taxon>
        <taxon>Pseudomonadati</taxon>
        <taxon>Myxococcota</taxon>
        <taxon>Myxococcia</taxon>
        <taxon>Myxococcales</taxon>
        <taxon>Cystobacterineae</taxon>
        <taxon>Myxococcaceae</taxon>
        <taxon>Corallococcus</taxon>
    </lineage>
</organism>
<dbReference type="PROSITE" id="PS51257">
    <property type="entry name" value="PROKAR_LIPOPROTEIN"/>
    <property type="match status" value="1"/>
</dbReference>
<dbReference type="Proteomes" id="UP000272888">
    <property type="component" value="Unassembled WGS sequence"/>
</dbReference>
<proteinExistence type="predicted"/>
<evidence type="ECO:0000313" key="1">
    <source>
        <dbReference type="EMBL" id="RKH59339.1"/>
    </source>
</evidence>
<evidence type="ECO:0008006" key="3">
    <source>
        <dbReference type="Google" id="ProtNLM"/>
    </source>
</evidence>